<reference evidence="1" key="1">
    <citation type="submission" date="2015-12" db="EMBL/GenBank/DDBJ databases">
        <title>Update maize B73 reference genome by single molecule sequencing technologies.</title>
        <authorList>
            <consortium name="Maize Genome Sequencing Project"/>
            <person name="Ware D."/>
        </authorList>
    </citation>
    <scope>NUCLEOTIDE SEQUENCE [LARGE SCALE GENOMIC DNA]</scope>
    <source>
        <tissue evidence="1">Seedling</tissue>
    </source>
</reference>
<accession>A0A1D6F7P9</accession>
<dbReference type="InParanoid" id="A0A1D6F7P9"/>
<sequence>MTCVSDVHIFLSVHNNNLSYRNGLKFCFNFYLLWSTADPLRGKGFRKQETRSETQFYFDHE</sequence>
<name>A0A1D6F7P9_MAIZE</name>
<organism evidence="1">
    <name type="scientific">Zea mays</name>
    <name type="common">Maize</name>
    <dbReference type="NCBI Taxonomy" id="4577"/>
    <lineage>
        <taxon>Eukaryota</taxon>
        <taxon>Viridiplantae</taxon>
        <taxon>Streptophyta</taxon>
        <taxon>Embryophyta</taxon>
        <taxon>Tracheophyta</taxon>
        <taxon>Spermatophyta</taxon>
        <taxon>Magnoliopsida</taxon>
        <taxon>Liliopsida</taxon>
        <taxon>Poales</taxon>
        <taxon>Poaceae</taxon>
        <taxon>PACMAD clade</taxon>
        <taxon>Panicoideae</taxon>
        <taxon>Andropogonodae</taxon>
        <taxon>Andropogoneae</taxon>
        <taxon>Tripsacinae</taxon>
        <taxon>Zea</taxon>
    </lineage>
</organism>
<dbReference type="AlphaFoldDB" id="A0A1D6F7P9"/>
<gene>
    <name evidence="1" type="ORF">ZEAMMB73_Zm00001d007634</name>
</gene>
<proteinExistence type="predicted"/>
<dbReference type="EMBL" id="CM007648">
    <property type="protein sequence ID" value="ONM27252.1"/>
    <property type="molecule type" value="Genomic_DNA"/>
</dbReference>
<protein>
    <submittedName>
        <fullName evidence="1">Uncharacterized protein</fullName>
    </submittedName>
</protein>
<evidence type="ECO:0000313" key="1">
    <source>
        <dbReference type="EMBL" id="ONM27252.1"/>
    </source>
</evidence>